<dbReference type="EMBL" id="DXDC01000415">
    <property type="protein sequence ID" value="HIY67337.1"/>
    <property type="molecule type" value="Genomic_DNA"/>
</dbReference>
<feature type="transmembrane region" description="Helical" evidence="1">
    <location>
        <begin position="21"/>
        <end position="48"/>
    </location>
</feature>
<name>A0A9D2CAH8_9MICO</name>
<sequence>MSEHDRLYRRLLRRETHASRTAPAVAAATLGAVFAPVVIIVGVLALLVPSLFESVVAIVRDAASNPGVAAAVGGALLVVGAVFVLLAILPGRRTRHTLITDRAGVVIESSGLAESIATTVATACRLDRDQVRVSVHRRRLVTVTVRPVSGVSVDRAGIEAATRSTTVTLGLQLQPRVVILREGTLA</sequence>
<dbReference type="AlphaFoldDB" id="A0A9D2CAH8"/>
<keyword evidence="1" id="KW-1133">Transmembrane helix</keyword>
<reference evidence="2" key="1">
    <citation type="journal article" date="2021" name="PeerJ">
        <title>Extensive microbial diversity within the chicken gut microbiome revealed by metagenomics and culture.</title>
        <authorList>
            <person name="Gilroy R."/>
            <person name="Ravi A."/>
            <person name="Getino M."/>
            <person name="Pursley I."/>
            <person name="Horton D.L."/>
            <person name="Alikhan N.F."/>
            <person name="Baker D."/>
            <person name="Gharbi K."/>
            <person name="Hall N."/>
            <person name="Watson M."/>
            <person name="Adriaenssens E.M."/>
            <person name="Foster-Nyarko E."/>
            <person name="Jarju S."/>
            <person name="Secka A."/>
            <person name="Antonio M."/>
            <person name="Oren A."/>
            <person name="Chaudhuri R.R."/>
            <person name="La Ragione R."/>
            <person name="Hildebrand F."/>
            <person name="Pallen M.J."/>
        </authorList>
    </citation>
    <scope>NUCLEOTIDE SEQUENCE</scope>
    <source>
        <strain evidence="2">ChiGjej1B1-98</strain>
    </source>
</reference>
<reference evidence="2" key="2">
    <citation type="submission" date="2021-04" db="EMBL/GenBank/DDBJ databases">
        <authorList>
            <person name="Gilroy R."/>
        </authorList>
    </citation>
    <scope>NUCLEOTIDE SEQUENCE</scope>
    <source>
        <strain evidence="2">ChiGjej1B1-98</strain>
    </source>
</reference>
<evidence type="ECO:0000256" key="1">
    <source>
        <dbReference type="SAM" id="Phobius"/>
    </source>
</evidence>
<evidence type="ECO:0000313" key="2">
    <source>
        <dbReference type="EMBL" id="HIY67337.1"/>
    </source>
</evidence>
<comment type="caution">
    <text evidence="2">The sequence shown here is derived from an EMBL/GenBank/DDBJ whole genome shotgun (WGS) entry which is preliminary data.</text>
</comment>
<dbReference type="Proteomes" id="UP000824005">
    <property type="component" value="Unassembled WGS sequence"/>
</dbReference>
<proteinExistence type="predicted"/>
<accession>A0A9D2CAH8</accession>
<gene>
    <name evidence="2" type="ORF">H9830_13810</name>
</gene>
<keyword evidence="1" id="KW-0812">Transmembrane</keyword>
<feature type="transmembrane region" description="Helical" evidence="1">
    <location>
        <begin position="68"/>
        <end position="89"/>
    </location>
</feature>
<protein>
    <submittedName>
        <fullName evidence="2">Uncharacterized protein</fullName>
    </submittedName>
</protein>
<keyword evidence="1" id="KW-0472">Membrane</keyword>
<organism evidence="2 3">
    <name type="scientific">Candidatus Agrococcus pullicola</name>
    <dbReference type="NCBI Taxonomy" id="2838429"/>
    <lineage>
        <taxon>Bacteria</taxon>
        <taxon>Bacillati</taxon>
        <taxon>Actinomycetota</taxon>
        <taxon>Actinomycetes</taxon>
        <taxon>Micrococcales</taxon>
        <taxon>Microbacteriaceae</taxon>
        <taxon>Agrococcus</taxon>
    </lineage>
</organism>
<evidence type="ECO:0000313" key="3">
    <source>
        <dbReference type="Proteomes" id="UP000824005"/>
    </source>
</evidence>